<geneLocation type="chloroplast" evidence="2"/>
<proteinExistence type="predicted"/>
<dbReference type="EMBL" id="MF276976">
    <property type="protein sequence ID" value="AWI68053.1"/>
    <property type="molecule type" value="Genomic_DNA"/>
</dbReference>
<keyword evidence="1" id="KW-1133">Transmembrane helix</keyword>
<keyword evidence="1" id="KW-0472">Membrane</keyword>
<dbReference type="GeneID" id="36951431"/>
<keyword evidence="2" id="KW-0150">Chloroplast</keyword>
<keyword evidence="1" id="KW-0812">Transmembrane</keyword>
<protein>
    <submittedName>
        <fullName evidence="2">Uncharacterized protein</fullName>
    </submittedName>
</protein>
<keyword evidence="2" id="KW-0934">Plastid</keyword>
<reference evidence="2" key="1">
    <citation type="journal article" date="2018" name="Am. J. Bot.">
        <title>Organellar phylogenomics inform systematics in the green algal family Hydrodictyaceae (Chlorophyceae) and provide clues to the complex evolutionary history of plastid genomes in the green algal tree of life.</title>
        <authorList>
            <person name="McManus H.A."/>
            <person name="Fucikova K."/>
            <person name="Lewis P.O."/>
            <person name="Lewis L.A."/>
            <person name="Karol K.G."/>
        </authorList>
    </citation>
    <scope>NUCLEOTIDE SEQUENCE</scope>
</reference>
<name>A0A2U8GH78_9CHLO</name>
<accession>A0A2U8GH78</accession>
<feature type="transmembrane region" description="Helical" evidence="1">
    <location>
        <begin position="34"/>
        <end position="53"/>
    </location>
</feature>
<dbReference type="AlphaFoldDB" id="A0A2U8GH78"/>
<evidence type="ECO:0000256" key="1">
    <source>
        <dbReference type="SAM" id="Phobius"/>
    </source>
</evidence>
<sequence>MLEIKLFHVFLLCICNYINMQVKKERRPASQILFFYSLLLCFLLCTWFFTLNATEAIFSTCSLHLNTFTLTCANKPKRRIEEVGTMVPCIPLQSTSVQIHSLLALVAPTLSLSKCHATESKLHIRLQNKEAEYKIVESGEQKAKAK</sequence>
<evidence type="ECO:0000313" key="2">
    <source>
        <dbReference type="EMBL" id="AWI68053.1"/>
    </source>
</evidence>
<organism evidence="2">
    <name type="scientific">Lacunastrum gracillimum</name>
    <dbReference type="NCBI Taxonomy" id="427913"/>
    <lineage>
        <taxon>Eukaryota</taxon>
        <taxon>Viridiplantae</taxon>
        <taxon>Chlorophyta</taxon>
        <taxon>core chlorophytes</taxon>
        <taxon>Chlorophyceae</taxon>
        <taxon>CS clade</taxon>
        <taxon>Sphaeropleales</taxon>
        <taxon>Hydrodictyaceae</taxon>
        <taxon>Lacunastrum</taxon>
    </lineage>
</organism>
<dbReference type="RefSeq" id="YP_009491846.1">
    <property type="nucleotide sequence ID" value="NC_037918.1"/>
</dbReference>